<sequence>MDFVALPSTTPTWPGMAPVCETRATGAQEIAVTSIRQPNAGQAPRQSGSSTTASVPVPQTTANVQAGQPAQRIKVESVTRSSVDPLTYNSVVVGAPVCAVTAVSVKLLYWPVSTASENDCQNTVSTMTMGPTITGKPNTFVLRNTTLTSPTVYMEFDGTWAYENNGTMVTSESRLLLPHNSTDVSSLCGRTGAWDSLTLPVNYADFNHPVPASAYRCQQKCFWESSSAIYSTSYIAYGNTSFPSSSILSIHSTWPTENLCSTIWDDFAPQLAIPAAFSTIAPVMEVGNGISCTFTFNSDALIYDPPSALTQASSLVMPSAPGVITTSSTLLPSVPTTKAPEPSSLPKPSVPTVTAQPTSPVNANSPGGDASADQDSDPSFESQATMSELPTAFFDQTPSAERTMAPLIRSSGIKVKSGSRPISRSSDATRSARDETVSRVVGESLVSGMDTTLSASRTSADVPLAISTSPDGTEDATRPSFRLSTTGFGANIAGIIASVLGATQAQNGHSDTVEAPKSGQDPAAAISSTTNLGRMESQPSQSVGKEQAAIYSNIDKNAGSSPEKNPTSASTLTQSTSILRSVFPSVSEFPNVGSPFAIKESSGVETGVALGSETRTDIVFSKTIPFGNSRSLTSSDEASQAAYGTQVGPYAVIPLDGQVHTENVAQASSWQSEMTLRPGHAVTISGSTISLPPSASFVVVNGVSHSIGTVHTTPHGKDRNATTTETEEHGTSSANTQEYTSSSAYTSDSTNGASSTAPTASANSSATQSLPVVNTAIIALFLAMTVLL</sequence>
<gene>
    <name evidence="2" type="ORF">D0860_08328</name>
</gene>
<feature type="region of interest" description="Disordered" evidence="1">
    <location>
        <begin position="36"/>
        <end position="68"/>
    </location>
</feature>
<protein>
    <submittedName>
        <fullName evidence="2">Uncharacterized protein</fullName>
    </submittedName>
</protein>
<name>A0A3M7GE02_HORWE</name>
<proteinExistence type="predicted"/>
<feature type="region of interest" description="Disordered" evidence="1">
    <location>
        <begin position="412"/>
        <end position="437"/>
    </location>
</feature>
<dbReference type="Proteomes" id="UP000280598">
    <property type="component" value="Unassembled WGS sequence"/>
</dbReference>
<comment type="caution">
    <text evidence="2">The sequence shown here is derived from an EMBL/GenBank/DDBJ whole genome shotgun (WGS) entry which is preliminary data.</text>
</comment>
<accession>A0A3M7GE02</accession>
<reference evidence="2 3" key="1">
    <citation type="journal article" date="2018" name="BMC Genomics">
        <title>Genomic evidence for intraspecific hybridization in a clonal and extremely halotolerant yeast.</title>
        <authorList>
            <person name="Gostincar C."/>
            <person name="Stajich J.E."/>
            <person name="Zupancic J."/>
            <person name="Zalar P."/>
            <person name="Gunde-Cimerman N."/>
        </authorList>
    </citation>
    <scope>NUCLEOTIDE SEQUENCE [LARGE SCALE GENOMIC DNA]</scope>
    <source>
        <strain evidence="2 3">EXF-562</strain>
    </source>
</reference>
<feature type="compositionally biased region" description="Basic and acidic residues" evidence="1">
    <location>
        <begin position="715"/>
        <end position="730"/>
    </location>
</feature>
<organism evidence="2 3">
    <name type="scientific">Hortaea werneckii</name>
    <name type="common">Black yeast</name>
    <name type="synonym">Cladosporium werneckii</name>
    <dbReference type="NCBI Taxonomy" id="91943"/>
    <lineage>
        <taxon>Eukaryota</taxon>
        <taxon>Fungi</taxon>
        <taxon>Dikarya</taxon>
        <taxon>Ascomycota</taxon>
        <taxon>Pezizomycotina</taxon>
        <taxon>Dothideomycetes</taxon>
        <taxon>Dothideomycetidae</taxon>
        <taxon>Mycosphaerellales</taxon>
        <taxon>Teratosphaeriaceae</taxon>
        <taxon>Hortaea</taxon>
    </lineage>
</organism>
<dbReference type="AlphaFoldDB" id="A0A3M7GE02"/>
<feature type="region of interest" description="Disordered" evidence="1">
    <location>
        <begin position="328"/>
        <end position="383"/>
    </location>
</feature>
<feature type="compositionally biased region" description="Polar residues" evidence="1">
    <location>
        <begin position="351"/>
        <end position="365"/>
    </location>
</feature>
<feature type="compositionally biased region" description="Low complexity" evidence="1">
    <location>
        <begin position="739"/>
        <end position="766"/>
    </location>
</feature>
<dbReference type="EMBL" id="QWIS01000282">
    <property type="protein sequence ID" value="RMY99303.1"/>
    <property type="molecule type" value="Genomic_DNA"/>
</dbReference>
<feature type="compositionally biased region" description="Low complexity" evidence="1">
    <location>
        <begin position="328"/>
        <end position="337"/>
    </location>
</feature>
<feature type="region of interest" description="Disordered" evidence="1">
    <location>
        <begin position="708"/>
        <end position="766"/>
    </location>
</feature>
<evidence type="ECO:0000256" key="1">
    <source>
        <dbReference type="SAM" id="MobiDB-lite"/>
    </source>
</evidence>
<evidence type="ECO:0000313" key="2">
    <source>
        <dbReference type="EMBL" id="RMY99303.1"/>
    </source>
</evidence>
<evidence type="ECO:0000313" key="3">
    <source>
        <dbReference type="Proteomes" id="UP000280598"/>
    </source>
</evidence>